<evidence type="ECO:0008006" key="4">
    <source>
        <dbReference type="Google" id="ProtNLM"/>
    </source>
</evidence>
<keyword evidence="3" id="KW-1185">Reference proteome</keyword>
<evidence type="ECO:0000313" key="3">
    <source>
        <dbReference type="Proteomes" id="UP001614264"/>
    </source>
</evidence>
<feature type="transmembrane region" description="Helical" evidence="1">
    <location>
        <begin position="62"/>
        <end position="84"/>
    </location>
</feature>
<protein>
    <recommendedName>
        <fullName evidence="4">DUF998 domain-containing protein</fullName>
    </recommendedName>
</protein>
<evidence type="ECO:0000313" key="2">
    <source>
        <dbReference type="EMBL" id="MFI7876045.1"/>
    </source>
</evidence>
<reference evidence="2 3" key="1">
    <citation type="submission" date="2024-07" db="EMBL/GenBank/DDBJ databases">
        <title>Whole genome sequencing of Prodigiosin pigment-producing Streptomyces salinarius isolated from rhizosphere soil of Arachis hypogaea.</title>
        <authorList>
            <person name="Vidhya A."/>
            <person name="Ramya S."/>
        </authorList>
    </citation>
    <scope>NUCLEOTIDE SEQUENCE [LARGE SCALE GENOMIC DNA]</scope>
    <source>
        <strain evidence="2 3">VRMG2420</strain>
    </source>
</reference>
<gene>
    <name evidence="2" type="ORF">AB4829_36315</name>
</gene>
<keyword evidence="1" id="KW-0812">Transmembrane</keyword>
<keyword evidence="1" id="KW-0472">Membrane</keyword>
<dbReference type="RefSeq" id="WP_399594983.1">
    <property type="nucleotide sequence ID" value="NZ_JBITPR010000066.1"/>
</dbReference>
<feature type="transmembrane region" description="Helical" evidence="1">
    <location>
        <begin position="96"/>
        <end position="116"/>
    </location>
</feature>
<feature type="transmembrane region" description="Helical" evidence="1">
    <location>
        <begin position="27"/>
        <end position="50"/>
    </location>
</feature>
<proteinExistence type="predicted"/>
<name>A0ABW8BLW8_9ACTN</name>
<comment type="caution">
    <text evidence="2">The sequence shown here is derived from an EMBL/GenBank/DDBJ whole genome shotgun (WGS) entry which is preliminary data.</text>
</comment>
<dbReference type="Proteomes" id="UP001614264">
    <property type="component" value="Unassembled WGS sequence"/>
</dbReference>
<feature type="transmembrane region" description="Helical" evidence="1">
    <location>
        <begin position="205"/>
        <end position="227"/>
    </location>
</feature>
<evidence type="ECO:0000256" key="1">
    <source>
        <dbReference type="SAM" id="Phobius"/>
    </source>
</evidence>
<organism evidence="2 3">
    <name type="scientific">Streptomyces salinarius</name>
    <dbReference type="NCBI Taxonomy" id="2762598"/>
    <lineage>
        <taxon>Bacteria</taxon>
        <taxon>Bacillati</taxon>
        <taxon>Actinomycetota</taxon>
        <taxon>Actinomycetes</taxon>
        <taxon>Kitasatosporales</taxon>
        <taxon>Streptomycetaceae</taxon>
        <taxon>Streptomyces</taxon>
    </lineage>
</organism>
<feature type="transmembrane region" description="Helical" evidence="1">
    <location>
        <begin position="172"/>
        <end position="193"/>
    </location>
</feature>
<accession>A0ABW8BLW8</accession>
<sequence length="236" mass="24615">MKSTNRTAATAREHDPREGPPSFALKAALLSALLVESAGFCALLIFSVAITPAAGLPGLFHYVSATWGDGLALPAMTGALVYGIARLPRAPWERAAGATAALVGIALGAATQVQWLRDDAPHLNWTLPRPHHFNAAGVYHAVFLTVMSGLTAALWVFLLLRIARVGRTHRKAPLLAAGTALAAALVFTVLLAIDSLPSRATGASTATVTATALGAALLIGLLAWTALRVHRSRAQR</sequence>
<feature type="transmembrane region" description="Helical" evidence="1">
    <location>
        <begin position="136"/>
        <end position="160"/>
    </location>
</feature>
<keyword evidence="1" id="KW-1133">Transmembrane helix</keyword>
<dbReference type="EMBL" id="JBITPR010000066">
    <property type="protein sequence ID" value="MFI7876045.1"/>
    <property type="molecule type" value="Genomic_DNA"/>
</dbReference>